<gene>
    <name evidence="2" type="ORF">HJG63_010187</name>
</gene>
<comment type="caution">
    <text evidence="2">The sequence shown here is derived from an EMBL/GenBank/DDBJ whole genome shotgun (WGS) entry which is preliminary data.</text>
</comment>
<evidence type="ECO:0000256" key="1">
    <source>
        <dbReference type="SAM" id="Phobius"/>
    </source>
</evidence>
<accession>A0A7J8JID5</accession>
<sequence length="179" mass="20090">MWLVWGHELGEAGFQGILRAERPLLSSLMTSRLWQCCIQCTGTGEGSTGEQWIAKALLYRENLYSALTRTMSPCQSLVPPVYSLIGTGAQSEQVHYHENPLADMAPLRGICHCHCHRLCLTQPLETEQPHVLAPSYILLLQSDFLDFFLVYGLFIWIPGDFSLLLLLVSITTLIWSPEG</sequence>
<keyword evidence="1" id="KW-1133">Transmembrane helix</keyword>
<keyword evidence="1" id="KW-0472">Membrane</keyword>
<dbReference type="EMBL" id="JACASE010000002">
    <property type="protein sequence ID" value="KAF6495852.1"/>
    <property type="molecule type" value="Genomic_DNA"/>
</dbReference>
<keyword evidence="3" id="KW-1185">Reference proteome</keyword>
<keyword evidence="1" id="KW-0812">Transmembrane</keyword>
<dbReference type="Proteomes" id="UP000593571">
    <property type="component" value="Unassembled WGS sequence"/>
</dbReference>
<name>A0A7J8JID5_ROUAE</name>
<proteinExistence type="predicted"/>
<dbReference type="AlphaFoldDB" id="A0A7J8JID5"/>
<reference evidence="2 3" key="1">
    <citation type="journal article" date="2020" name="Nature">
        <title>Six reference-quality genomes reveal evolution of bat adaptations.</title>
        <authorList>
            <person name="Jebb D."/>
            <person name="Huang Z."/>
            <person name="Pippel M."/>
            <person name="Hughes G.M."/>
            <person name="Lavrichenko K."/>
            <person name="Devanna P."/>
            <person name="Winkler S."/>
            <person name="Jermiin L.S."/>
            <person name="Skirmuntt E.C."/>
            <person name="Katzourakis A."/>
            <person name="Burkitt-Gray L."/>
            <person name="Ray D.A."/>
            <person name="Sullivan K.A.M."/>
            <person name="Roscito J.G."/>
            <person name="Kirilenko B.M."/>
            <person name="Davalos L.M."/>
            <person name="Corthals A.P."/>
            <person name="Power M.L."/>
            <person name="Jones G."/>
            <person name="Ransome R.D."/>
            <person name="Dechmann D.K.N."/>
            <person name="Locatelli A.G."/>
            <person name="Puechmaille S.J."/>
            <person name="Fedrigo O."/>
            <person name="Jarvis E.D."/>
            <person name="Hiller M."/>
            <person name="Vernes S.C."/>
            <person name="Myers E.W."/>
            <person name="Teeling E.C."/>
        </authorList>
    </citation>
    <scope>NUCLEOTIDE SEQUENCE [LARGE SCALE GENOMIC DNA]</scope>
    <source>
        <strain evidence="2">MRouAeg1</strain>
        <tissue evidence="2">Muscle</tissue>
    </source>
</reference>
<evidence type="ECO:0000313" key="2">
    <source>
        <dbReference type="EMBL" id="KAF6495852.1"/>
    </source>
</evidence>
<evidence type="ECO:0000313" key="3">
    <source>
        <dbReference type="Proteomes" id="UP000593571"/>
    </source>
</evidence>
<feature type="transmembrane region" description="Helical" evidence="1">
    <location>
        <begin position="148"/>
        <end position="175"/>
    </location>
</feature>
<protein>
    <submittedName>
        <fullName evidence="2">Uncharacterized protein</fullName>
    </submittedName>
</protein>
<organism evidence="2 3">
    <name type="scientific">Rousettus aegyptiacus</name>
    <name type="common">Egyptian fruit bat</name>
    <name type="synonym">Pteropus aegyptiacus</name>
    <dbReference type="NCBI Taxonomy" id="9407"/>
    <lineage>
        <taxon>Eukaryota</taxon>
        <taxon>Metazoa</taxon>
        <taxon>Chordata</taxon>
        <taxon>Craniata</taxon>
        <taxon>Vertebrata</taxon>
        <taxon>Euteleostomi</taxon>
        <taxon>Mammalia</taxon>
        <taxon>Eutheria</taxon>
        <taxon>Laurasiatheria</taxon>
        <taxon>Chiroptera</taxon>
        <taxon>Yinpterochiroptera</taxon>
        <taxon>Pteropodoidea</taxon>
        <taxon>Pteropodidae</taxon>
        <taxon>Rousettinae</taxon>
        <taxon>Rousettus</taxon>
    </lineage>
</organism>